<dbReference type="Proteomes" id="UP000280825">
    <property type="component" value="Unassembled WGS sequence"/>
</dbReference>
<keyword evidence="1" id="KW-1133">Transmembrane helix</keyword>
<keyword evidence="3" id="KW-1185">Reference proteome</keyword>
<feature type="transmembrane region" description="Helical" evidence="1">
    <location>
        <begin position="80"/>
        <end position="99"/>
    </location>
</feature>
<dbReference type="AlphaFoldDB" id="A0A3S0PTP5"/>
<evidence type="ECO:0000313" key="3">
    <source>
        <dbReference type="Proteomes" id="UP000280825"/>
    </source>
</evidence>
<evidence type="ECO:0000256" key="1">
    <source>
        <dbReference type="SAM" id="Phobius"/>
    </source>
</evidence>
<accession>A0A3S0PTP5</accession>
<feature type="transmembrane region" description="Helical" evidence="1">
    <location>
        <begin position="43"/>
        <end position="60"/>
    </location>
</feature>
<keyword evidence="1" id="KW-0472">Membrane</keyword>
<protein>
    <submittedName>
        <fullName evidence="2">Uncharacterized protein</fullName>
    </submittedName>
</protein>
<keyword evidence="1" id="KW-0812">Transmembrane</keyword>
<comment type="caution">
    <text evidence="2">The sequence shown here is derived from an EMBL/GenBank/DDBJ whole genome shotgun (WGS) entry which is preliminary data.</text>
</comment>
<reference evidence="2 3" key="1">
    <citation type="submission" date="2018-12" db="EMBL/GenBank/DDBJ databases">
        <title>Flavobacterium sp. nov., isolated from glacier ice.</title>
        <authorList>
            <person name="Liu Q."/>
            <person name="Xin Y.-H."/>
        </authorList>
    </citation>
    <scope>NUCLEOTIDE SEQUENCE [LARGE SCALE GENOMIC DNA]</scope>
    <source>
        <strain evidence="2 3">RB1N8</strain>
    </source>
</reference>
<organism evidence="2 3">
    <name type="scientific">Flavobacterium bomense</name>
    <dbReference type="NCBI Taxonomy" id="2497483"/>
    <lineage>
        <taxon>Bacteria</taxon>
        <taxon>Pseudomonadati</taxon>
        <taxon>Bacteroidota</taxon>
        <taxon>Flavobacteriia</taxon>
        <taxon>Flavobacteriales</taxon>
        <taxon>Flavobacteriaceae</taxon>
        <taxon>Flavobacterium</taxon>
    </lineage>
</organism>
<gene>
    <name evidence="2" type="ORF">EKL98_14085</name>
</gene>
<feature type="transmembrane region" description="Helical" evidence="1">
    <location>
        <begin position="111"/>
        <end position="132"/>
    </location>
</feature>
<dbReference type="EMBL" id="RYDJ01000020">
    <property type="protein sequence ID" value="RTZ02060.1"/>
    <property type="molecule type" value="Genomic_DNA"/>
</dbReference>
<evidence type="ECO:0000313" key="2">
    <source>
        <dbReference type="EMBL" id="RTZ02060.1"/>
    </source>
</evidence>
<proteinExistence type="predicted"/>
<dbReference type="RefSeq" id="WP_126562940.1">
    <property type="nucleotide sequence ID" value="NZ_RYDJ01000020.1"/>
</dbReference>
<sequence>MKTILLLLVVACISAVFYFSWLPSPNLDQETYLPNWLLNWSNIYYNLRTAVPFFAIGFLLEEAKLDKIIRRSYASSFRVFMQNTAISAAVVCVAEGGQFVLQNRNPDLMDVFFGTAGSIMGSMVYYLLHYFINIKRIIDAK</sequence>
<name>A0A3S0PTP5_9FLAO</name>